<organism evidence="2 3">
    <name type="scientific">Yarrowia lipolytica</name>
    <name type="common">Candida lipolytica</name>
    <dbReference type="NCBI Taxonomy" id="4952"/>
    <lineage>
        <taxon>Eukaryota</taxon>
        <taxon>Fungi</taxon>
        <taxon>Dikarya</taxon>
        <taxon>Ascomycota</taxon>
        <taxon>Saccharomycotina</taxon>
        <taxon>Dipodascomycetes</taxon>
        <taxon>Dipodascales</taxon>
        <taxon>Dipodascales incertae sedis</taxon>
        <taxon>Yarrowia</taxon>
    </lineage>
</organism>
<dbReference type="VEuPathDB" id="FungiDB:YALI0_C19063g"/>
<dbReference type="EMBL" id="CP017555">
    <property type="protein sequence ID" value="AOW03074.1"/>
    <property type="molecule type" value="Genomic_DNA"/>
</dbReference>
<protein>
    <recommendedName>
        <fullName evidence="1">Zn(2)-C6 fungal-type domain-containing protein</fullName>
    </recommendedName>
</protein>
<dbReference type="SUPFAM" id="SSF57701">
    <property type="entry name" value="Zn2/Cys6 DNA-binding domain"/>
    <property type="match status" value="1"/>
</dbReference>
<dbReference type="KEGG" id="yli:2909946"/>
<dbReference type="RefSeq" id="XP_501997.2">
    <property type="nucleotide sequence ID" value="XM_501997.3"/>
</dbReference>
<dbReference type="Pfam" id="PF11951">
    <property type="entry name" value="Fungal_trans_2"/>
    <property type="match status" value="1"/>
</dbReference>
<evidence type="ECO:0000259" key="1">
    <source>
        <dbReference type="PROSITE" id="PS50048"/>
    </source>
</evidence>
<proteinExistence type="predicted"/>
<dbReference type="Pfam" id="PF00172">
    <property type="entry name" value="Zn_clus"/>
    <property type="match status" value="1"/>
</dbReference>
<dbReference type="VEuPathDB" id="FungiDB:YALI1_C26222g"/>
<dbReference type="Proteomes" id="UP000182444">
    <property type="component" value="Chromosome 1C"/>
</dbReference>
<dbReference type="PROSITE" id="PS00463">
    <property type="entry name" value="ZN2_CY6_FUNGAL_1"/>
    <property type="match status" value="1"/>
</dbReference>
<dbReference type="GO" id="GO:0008270">
    <property type="term" value="F:zinc ion binding"/>
    <property type="evidence" value="ECO:0007669"/>
    <property type="project" value="InterPro"/>
</dbReference>
<dbReference type="InterPro" id="IPR053157">
    <property type="entry name" value="Sterol_Uptake_Regulator"/>
</dbReference>
<feature type="domain" description="Zn(2)-C6 fungal-type" evidence="1">
    <location>
        <begin position="36"/>
        <end position="66"/>
    </location>
</feature>
<evidence type="ECO:0000313" key="3">
    <source>
        <dbReference type="Proteomes" id="UP000182444"/>
    </source>
</evidence>
<dbReference type="AlphaFoldDB" id="A0A1D8NBS1"/>
<dbReference type="GO" id="GO:0001228">
    <property type="term" value="F:DNA-binding transcription activator activity, RNA polymerase II-specific"/>
    <property type="evidence" value="ECO:0007669"/>
    <property type="project" value="TreeGrafter"/>
</dbReference>
<dbReference type="PRINTS" id="PR00755">
    <property type="entry name" value="AFLATOXINBRP"/>
</dbReference>
<gene>
    <name evidence="2" type="ORF">YALI1_C26222g</name>
</gene>
<dbReference type="CDD" id="cd00067">
    <property type="entry name" value="GAL4"/>
    <property type="match status" value="1"/>
</dbReference>
<dbReference type="SMART" id="SM00066">
    <property type="entry name" value="GAL4"/>
    <property type="match status" value="1"/>
</dbReference>
<dbReference type="eggNOG" id="ENOG502S69E">
    <property type="taxonomic scope" value="Eukaryota"/>
</dbReference>
<evidence type="ECO:0000313" key="2">
    <source>
        <dbReference type="EMBL" id="AOW03074.1"/>
    </source>
</evidence>
<accession>A0A1D8NBS1</accession>
<dbReference type="PANTHER" id="PTHR47784">
    <property type="entry name" value="STEROL UPTAKE CONTROL PROTEIN 2"/>
    <property type="match status" value="1"/>
</dbReference>
<dbReference type="GeneID" id="2909946"/>
<dbReference type="InterPro" id="IPR021858">
    <property type="entry name" value="Fun_TF"/>
</dbReference>
<dbReference type="InterPro" id="IPR001138">
    <property type="entry name" value="Zn2Cys6_DnaBD"/>
</dbReference>
<dbReference type="InterPro" id="IPR036864">
    <property type="entry name" value="Zn2-C6_fun-type_DNA-bd_sf"/>
</dbReference>
<sequence>MNKYMPEDREETETTADIPRCTLPDTSRAMKKSRNGCLRCKQLKRKCDEEKPACERCVKAGAACEYKKVLTWGNGVASRGIHKGATFISDVGSRAHVEAAVRNFRVDIESSPSSMSTPSSDGGAGSGTCMAHGGLELLPVSSIPGFADQISSILTHMEQPTHMPVINPVNEQGGRIQSLSADAYPPGFLLDLEDSLPKEDYILLRKFFYEDHWRLVAHNRNDGPLKRYIVPLVSKSPALAEVIIVFEALCTGQSYEASLRRFGGAIELFLKELSPEKPPETAFAVGVFICLFSLSVGYKWTSHIQLLYSLVEAKPATIFSGDFHSDIIANLGVFDLDNFIAGRTSPRLNIWLKYCMGRSGFDPITGLPYSMIDMIAKASDGQNIMHELLTFRRPLQEVRPEPLPTSTPGPAHIVSLVQMPFCEASMHVWEAYRHALMLYVYMFNGGHVDNLAATCEDAYMHSDAVFNCSGELPLFLCIWPLFMVGLMTDSLTLRQRIARQFERLISPLNYLPIRMAHKLMLEFWKRKETQPNVSYHDIAREWNMEVCLF</sequence>
<name>A0A1D8NBS1_YARLL</name>
<dbReference type="PROSITE" id="PS50048">
    <property type="entry name" value="ZN2_CY6_FUNGAL_2"/>
    <property type="match status" value="1"/>
</dbReference>
<reference evidence="2 3" key="1">
    <citation type="journal article" date="2016" name="PLoS ONE">
        <title>Sequence Assembly of Yarrowia lipolytica Strain W29/CLIB89 Shows Transposable Element Diversity.</title>
        <authorList>
            <person name="Magnan C."/>
            <person name="Yu J."/>
            <person name="Chang I."/>
            <person name="Jahn E."/>
            <person name="Kanomata Y."/>
            <person name="Wu J."/>
            <person name="Zeller M."/>
            <person name="Oakes M."/>
            <person name="Baldi P."/>
            <person name="Sandmeyer S."/>
        </authorList>
    </citation>
    <scope>NUCLEOTIDE SEQUENCE [LARGE SCALE GENOMIC DNA]</scope>
    <source>
        <strain evidence="3">CLIB89(W29)</strain>
    </source>
</reference>
<dbReference type="PANTHER" id="PTHR47784:SF5">
    <property type="entry name" value="STEROL UPTAKE CONTROL PROTEIN 2"/>
    <property type="match status" value="1"/>
</dbReference>
<dbReference type="Gene3D" id="4.10.240.10">
    <property type="entry name" value="Zn(2)-C6 fungal-type DNA-binding domain"/>
    <property type="match status" value="1"/>
</dbReference>